<dbReference type="SUPFAM" id="SSF56281">
    <property type="entry name" value="Metallo-hydrolase/oxidoreductase"/>
    <property type="match status" value="1"/>
</dbReference>
<dbReference type="Gene3D" id="3.60.15.10">
    <property type="entry name" value="Ribonuclease Z/Hydroxyacylglutathione hydrolase-like"/>
    <property type="match status" value="1"/>
</dbReference>
<comment type="subcellular location">
    <subcellularLocation>
        <location evidence="1">Cell membrane</location>
        <topology evidence="1">Multi-pass membrane protein</topology>
    </subcellularLocation>
</comment>
<dbReference type="InterPro" id="IPR035681">
    <property type="entry name" value="ComA-like_MBL"/>
</dbReference>
<evidence type="ECO:0000313" key="9">
    <source>
        <dbReference type="Proteomes" id="UP001597221"/>
    </source>
</evidence>
<feature type="transmembrane region" description="Helical" evidence="6">
    <location>
        <begin position="357"/>
        <end position="380"/>
    </location>
</feature>
<name>A0ABW4HW65_9BACI</name>
<evidence type="ECO:0000256" key="4">
    <source>
        <dbReference type="ARBA" id="ARBA00022989"/>
    </source>
</evidence>
<dbReference type="InterPro" id="IPR036866">
    <property type="entry name" value="RibonucZ/Hydroxyglut_hydro"/>
</dbReference>
<dbReference type="InterPro" id="IPR052159">
    <property type="entry name" value="Competence_DNA_uptake"/>
</dbReference>
<organism evidence="8 9">
    <name type="scientific">Oceanobacillus luteolus</name>
    <dbReference type="NCBI Taxonomy" id="1274358"/>
    <lineage>
        <taxon>Bacteria</taxon>
        <taxon>Bacillati</taxon>
        <taxon>Bacillota</taxon>
        <taxon>Bacilli</taxon>
        <taxon>Bacillales</taxon>
        <taxon>Bacillaceae</taxon>
        <taxon>Oceanobacillus</taxon>
    </lineage>
</organism>
<evidence type="ECO:0000256" key="2">
    <source>
        <dbReference type="ARBA" id="ARBA00022475"/>
    </source>
</evidence>
<evidence type="ECO:0000259" key="7">
    <source>
        <dbReference type="SMART" id="SM00849"/>
    </source>
</evidence>
<feature type="domain" description="Metallo-beta-lactamase" evidence="7">
    <location>
        <begin position="512"/>
        <end position="713"/>
    </location>
</feature>
<dbReference type="InterPro" id="IPR004477">
    <property type="entry name" value="ComEC_N"/>
</dbReference>
<keyword evidence="5 6" id="KW-0472">Membrane</keyword>
<sequence length="761" mass="86204">MKGYWHIVALSASIAVISVILGKNLFLFVFLWLVFLYLNQRLKIIPFLLSICSFLFFLVYLPAINLVADTSSEITSQNLILGKIIEYPAIQSNKIEFILEEMDSEEKIMVLYFPQNDEIKTEEASHIRYGGFCTVKGELELPQSARNPGEFDYREFLLTKGITKQVVVNDLTQIECEGASFWHRFFSLRIQLIRQAQENISDYSAAWVSALVLGDDSLIDDHVIKLFQDWGLSHILAISGLHIGIVVGIIYLLLIKSNVMTKEKSELIILFFLPVYAVLAGGEPSVLRACSMVLLLLVLRRLKINVSALDIISIVFIVLLLSNPYLIYHIGFQFSFIVTFGIILSRNWLSSVSSRTYQLLIISFISQMIILPIQFNYFSIFQPLSILVNLVIVPYFSLFVIPFMFFLLLFSFLPNSILQSFDAVFVGIHLRVIGVVEWIDEILYYPLYLSDLPVWFFVLYYLTLHTALFFVEKGCLKEALTGFISVSLLIIGYAAIPYFSDDGSVTMLDIGQGDAFIIELPYRKGVFMIDAGAKFSFEDMQPSPSVYQRIIKPYLRANGIHHIDALFLTHEDIDHMGSVEFMLDAGIVGAVYVSDYFDISTSLLNKMEDNNIPIYRLTAGELITIGDQSFTVLGPSKDRRKSNENSLVLHAEIGGKSWLFTGDISKTEELEIINDYRLNADIIKIAHHGSDTSSDPLFLESLQSEVAFIPVGENNAYGHPSSEVIHRLEELGVRVFRTDQHGAVQYNFSNKDGYFQTFLGN</sequence>
<dbReference type="NCBIfam" id="TIGR00360">
    <property type="entry name" value="ComEC_N-term"/>
    <property type="match status" value="1"/>
</dbReference>
<keyword evidence="4 6" id="KW-1133">Transmembrane helix</keyword>
<dbReference type="Pfam" id="PF03772">
    <property type="entry name" value="Competence"/>
    <property type="match status" value="1"/>
</dbReference>
<protein>
    <submittedName>
        <fullName evidence="8">DNA internalization-related competence protein ComEC/Rec2</fullName>
    </submittedName>
</protein>
<feature type="transmembrane region" description="Helical" evidence="6">
    <location>
        <begin position="452"/>
        <end position="471"/>
    </location>
</feature>
<dbReference type="InterPro" id="IPR001279">
    <property type="entry name" value="Metallo-B-lactamas"/>
</dbReference>
<dbReference type="Pfam" id="PF00753">
    <property type="entry name" value="Lactamase_B"/>
    <property type="match status" value="1"/>
</dbReference>
<evidence type="ECO:0000256" key="3">
    <source>
        <dbReference type="ARBA" id="ARBA00022692"/>
    </source>
</evidence>
<feature type="transmembrane region" description="Helical" evidence="6">
    <location>
        <begin position="327"/>
        <end position="345"/>
    </location>
</feature>
<dbReference type="EMBL" id="JBHUDE010000164">
    <property type="protein sequence ID" value="MFD1609864.1"/>
    <property type="molecule type" value="Genomic_DNA"/>
</dbReference>
<feature type="transmembrane region" description="Helical" evidence="6">
    <location>
        <begin position="386"/>
        <end position="409"/>
    </location>
</feature>
<dbReference type="NCBIfam" id="TIGR00361">
    <property type="entry name" value="ComEC_Rec2"/>
    <property type="match status" value="1"/>
</dbReference>
<evidence type="ECO:0000256" key="6">
    <source>
        <dbReference type="SAM" id="Phobius"/>
    </source>
</evidence>
<feature type="transmembrane region" description="Helical" evidence="6">
    <location>
        <begin position="267"/>
        <end position="297"/>
    </location>
</feature>
<feature type="transmembrane region" description="Helical" evidence="6">
    <location>
        <begin position="44"/>
        <end position="68"/>
    </location>
</feature>
<dbReference type="InterPro" id="IPR025405">
    <property type="entry name" value="DUF4131"/>
</dbReference>
<accession>A0ABW4HW65</accession>
<dbReference type="SMART" id="SM00849">
    <property type="entry name" value="Lactamase_B"/>
    <property type="match status" value="1"/>
</dbReference>
<evidence type="ECO:0000256" key="1">
    <source>
        <dbReference type="ARBA" id="ARBA00004651"/>
    </source>
</evidence>
<dbReference type="Proteomes" id="UP001597221">
    <property type="component" value="Unassembled WGS sequence"/>
</dbReference>
<dbReference type="RefSeq" id="WP_379599390.1">
    <property type="nucleotide sequence ID" value="NZ_JBHUDE010000164.1"/>
</dbReference>
<comment type="caution">
    <text evidence="8">The sequence shown here is derived from an EMBL/GenBank/DDBJ whole genome shotgun (WGS) entry which is preliminary data.</text>
</comment>
<feature type="transmembrane region" description="Helical" evidence="6">
    <location>
        <begin position="304"/>
        <end position="321"/>
    </location>
</feature>
<feature type="transmembrane region" description="Helical" evidence="6">
    <location>
        <begin position="480"/>
        <end position="499"/>
    </location>
</feature>
<dbReference type="Pfam" id="PF13567">
    <property type="entry name" value="DUF4131"/>
    <property type="match status" value="1"/>
</dbReference>
<reference evidence="9" key="1">
    <citation type="journal article" date="2019" name="Int. J. Syst. Evol. Microbiol.">
        <title>The Global Catalogue of Microorganisms (GCM) 10K type strain sequencing project: providing services to taxonomists for standard genome sequencing and annotation.</title>
        <authorList>
            <consortium name="The Broad Institute Genomics Platform"/>
            <consortium name="The Broad Institute Genome Sequencing Center for Infectious Disease"/>
            <person name="Wu L."/>
            <person name="Ma J."/>
        </authorList>
    </citation>
    <scope>NUCLEOTIDE SEQUENCE [LARGE SCALE GENOMIC DNA]</scope>
    <source>
        <strain evidence="9">CGMCC 1.12376</strain>
    </source>
</reference>
<dbReference type="InterPro" id="IPR004797">
    <property type="entry name" value="Competence_ComEC/Rec2"/>
</dbReference>
<evidence type="ECO:0000313" key="8">
    <source>
        <dbReference type="EMBL" id="MFD1609864.1"/>
    </source>
</evidence>
<keyword evidence="2" id="KW-1003">Cell membrane</keyword>
<feature type="transmembrane region" description="Helical" evidence="6">
    <location>
        <begin position="235"/>
        <end position="255"/>
    </location>
</feature>
<keyword evidence="3 6" id="KW-0812">Transmembrane</keyword>
<evidence type="ECO:0000256" key="5">
    <source>
        <dbReference type="ARBA" id="ARBA00023136"/>
    </source>
</evidence>
<dbReference type="PANTHER" id="PTHR30619:SF7">
    <property type="entry name" value="BETA-LACTAMASE DOMAIN PROTEIN"/>
    <property type="match status" value="1"/>
</dbReference>
<gene>
    <name evidence="8" type="ORF">ACFSBH_19785</name>
</gene>
<dbReference type="CDD" id="cd07731">
    <property type="entry name" value="ComA-like_MBL-fold"/>
    <property type="match status" value="1"/>
</dbReference>
<keyword evidence="9" id="KW-1185">Reference proteome</keyword>
<proteinExistence type="predicted"/>
<feature type="transmembrane region" description="Helical" evidence="6">
    <location>
        <begin position="7"/>
        <end position="38"/>
    </location>
</feature>
<dbReference type="PANTHER" id="PTHR30619">
    <property type="entry name" value="DNA INTERNALIZATION/COMPETENCE PROTEIN COMEC/REC2"/>
    <property type="match status" value="1"/>
</dbReference>